<comment type="cofactor">
    <cofactor evidence="1">
        <name>Cu(2+)</name>
        <dbReference type="ChEBI" id="CHEBI:29036"/>
    </cofactor>
</comment>
<dbReference type="InterPro" id="IPR022740">
    <property type="entry name" value="Polyphenol_oxidase_C"/>
</dbReference>
<evidence type="ECO:0000256" key="1">
    <source>
        <dbReference type="ARBA" id="ARBA00001973"/>
    </source>
</evidence>
<dbReference type="InterPro" id="IPR022739">
    <property type="entry name" value="Polyphenol_oxidase_cen"/>
</dbReference>
<evidence type="ECO:0000256" key="4">
    <source>
        <dbReference type="ARBA" id="ARBA00022784"/>
    </source>
</evidence>
<accession>A0AAV2CAH8</accession>
<dbReference type="InterPro" id="IPR002227">
    <property type="entry name" value="Tyrosinase_Cu-bd"/>
</dbReference>
<organism evidence="11 12">
    <name type="scientific">Linum trigynum</name>
    <dbReference type="NCBI Taxonomy" id="586398"/>
    <lineage>
        <taxon>Eukaryota</taxon>
        <taxon>Viridiplantae</taxon>
        <taxon>Streptophyta</taxon>
        <taxon>Embryophyta</taxon>
        <taxon>Tracheophyta</taxon>
        <taxon>Spermatophyta</taxon>
        <taxon>Magnoliopsida</taxon>
        <taxon>eudicotyledons</taxon>
        <taxon>Gunneridae</taxon>
        <taxon>Pentapetalae</taxon>
        <taxon>rosids</taxon>
        <taxon>fabids</taxon>
        <taxon>Malpighiales</taxon>
        <taxon>Linaceae</taxon>
        <taxon>Linum</taxon>
    </lineage>
</organism>
<feature type="transmembrane region" description="Helical" evidence="8">
    <location>
        <begin position="21"/>
        <end position="40"/>
    </location>
</feature>
<dbReference type="Proteomes" id="UP001497516">
    <property type="component" value="Chromosome 1"/>
</dbReference>
<feature type="domain" description="Tyrosinase copper-binding" evidence="10">
    <location>
        <begin position="339"/>
        <end position="350"/>
    </location>
</feature>
<evidence type="ECO:0000256" key="2">
    <source>
        <dbReference type="ARBA" id="ARBA00009928"/>
    </source>
</evidence>
<dbReference type="Gene3D" id="1.10.1280.10">
    <property type="entry name" value="Di-copper center containing domain from catechol oxidase"/>
    <property type="match status" value="1"/>
</dbReference>
<keyword evidence="7" id="KW-1015">Disulfide bond</keyword>
<dbReference type="PROSITE" id="PS00497">
    <property type="entry name" value="TYROSINASE_1"/>
    <property type="match status" value="1"/>
</dbReference>
<keyword evidence="6" id="KW-0186">Copper</keyword>
<dbReference type="AlphaFoldDB" id="A0AAV2CAH8"/>
<dbReference type="InterPro" id="IPR008922">
    <property type="entry name" value="Di-copper_centre_dom_sf"/>
</dbReference>
<keyword evidence="4" id="KW-0883">Thioether bond</keyword>
<name>A0AAV2CAH8_9ROSI</name>
<dbReference type="Pfam" id="PF12143">
    <property type="entry name" value="PPO1_KFDV"/>
    <property type="match status" value="1"/>
</dbReference>
<dbReference type="InterPro" id="IPR050316">
    <property type="entry name" value="Tyrosinase/Hemocyanin"/>
</dbReference>
<proteinExistence type="inferred from homology"/>
<comment type="similarity">
    <text evidence="2">Belongs to the tyrosinase family.</text>
</comment>
<keyword evidence="8" id="KW-0472">Membrane</keyword>
<dbReference type="PROSITE" id="PS00498">
    <property type="entry name" value="TYROSINASE_2"/>
    <property type="match status" value="1"/>
</dbReference>
<keyword evidence="8" id="KW-0812">Transmembrane</keyword>
<evidence type="ECO:0000313" key="12">
    <source>
        <dbReference type="Proteomes" id="UP001497516"/>
    </source>
</evidence>
<evidence type="ECO:0000259" key="9">
    <source>
        <dbReference type="PROSITE" id="PS00497"/>
    </source>
</evidence>
<protein>
    <recommendedName>
        <fullName evidence="9 10">Tyrosinase copper-binding domain-containing protein</fullName>
    </recommendedName>
</protein>
<dbReference type="PANTHER" id="PTHR11474:SF128">
    <property type="entry name" value="AUREUSIDIN SYNTHASE-LIKE"/>
    <property type="match status" value="1"/>
</dbReference>
<dbReference type="Pfam" id="PF12142">
    <property type="entry name" value="PPO1_DWL"/>
    <property type="match status" value="1"/>
</dbReference>
<dbReference type="SUPFAM" id="SSF48056">
    <property type="entry name" value="Di-copper centre-containing domain"/>
    <property type="match status" value="1"/>
</dbReference>
<keyword evidence="3" id="KW-0479">Metal-binding</keyword>
<evidence type="ECO:0000256" key="5">
    <source>
        <dbReference type="ARBA" id="ARBA00023002"/>
    </source>
</evidence>
<evidence type="ECO:0000313" key="11">
    <source>
        <dbReference type="EMBL" id="CAL1353514.1"/>
    </source>
</evidence>
<dbReference type="Pfam" id="PF00264">
    <property type="entry name" value="Tyrosinase"/>
    <property type="match status" value="1"/>
</dbReference>
<dbReference type="GO" id="GO:0046872">
    <property type="term" value="F:metal ion binding"/>
    <property type="evidence" value="ECO:0007669"/>
    <property type="project" value="UniProtKB-KW"/>
</dbReference>
<dbReference type="GO" id="GO:0004097">
    <property type="term" value="F:catechol oxidase activity"/>
    <property type="evidence" value="ECO:0007669"/>
    <property type="project" value="InterPro"/>
</dbReference>
<feature type="domain" description="Tyrosinase copper-binding" evidence="9">
    <location>
        <begin position="183"/>
        <end position="200"/>
    </location>
</feature>
<evidence type="ECO:0000256" key="6">
    <source>
        <dbReference type="ARBA" id="ARBA00023008"/>
    </source>
</evidence>
<evidence type="ECO:0000259" key="10">
    <source>
        <dbReference type="PROSITE" id="PS00498"/>
    </source>
</evidence>
<evidence type="ECO:0000256" key="8">
    <source>
        <dbReference type="SAM" id="Phobius"/>
    </source>
</evidence>
<gene>
    <name evidence="11" type="ORF">LTRI10_LOCUS1414</name>
</gene>
<dbReference type="EMBL" id="OZ034813">
    <property type="protein sequence ID" value="CAL1353514.1"/>
    <property type="molecule type" value="Genomic_DNA"/>
</dbReference>
<dbReference type="PRINTS" id="PR00092">
    <property type="entry name" value="TYROSINASE"/>
</dbReference>
<keyword evidence="12" id="KW-1185">Reference proteome</keyword>
<sequence>MQSREIARSSMATSLHSTDPRKWILSLITLTCILGASLFIDPPSIGTQILGKLNRVVPDGLTGWSVLTSPNWKIQPLAVNLSSCHPAIGRPGKLVNCCPPRNMLDDPISDFEFPDPDTTPIRVRRFAHRLDDDYIAKYEKALSIMKSLPHSDPRSFTRQVEIHCQYCTGSFLQQGSDFPVRVHRNWLFFPWHRMFLYFHERILGSLIGDETFALPFWGWDSPDGMTLPELYLNGSFNDHRRDPSHYPPTVVDLNFKKLDPTRSTPEEQIRLNLALMYNHMVSGAKTAELFLGCPYKTGEYEECPGTIERAPHNPLHTWLGSPDIDGREDMGAFYVAARDPIFYAHHSNGDRLWGLWSETHKGFDDPAFLNSYTYFYDETLRLVRIRFSDVMEMDKLRYRYEEIENAWVAARPEPSVSPRLARREIRKREREREGNVVLDLPSSRFGPTNRVLDSTITIPIDRPREVWYSNRRNEKEREEILVVEGIDVKANDYVKFDVYINVVNSTILSPIYREFVGTFVDIPGGTSSSKKRTKLQLGISEALEDLEADQDRTIWVTLVPRTESCNQVTVDGLKINYTEK</sequence>
<evidence type="ECO:0000256" key="7">
    <source>
        <dbReference type="ARBA" id="ARBA00023157"/>
    </source>
</evidence>
<reference evidence="11 12" key="1">
    <citation type="submission" date="2024-04" db="EMBL/GenBank/DDBJ databases">
        <authorList>
            <person name="Fracassetti M."/>
        </authorList>
    </citation>
    <scope>NUCLEOTIDE SEQUENCE [LARGE SCALE GENOMIC DNA]</scope>
</reference>
<evidence type="ECO:0000256" key="3">
    <source>
        <dbReference type="ARBA" id="ARBA00022723"/>
    </source>
</evidence>
<dbReference type="PANTHER" id="PTHR11474">
    <property type="entry name" value="TYROSINASE FAMILY MEMBER"/>
    <property type="match status" value="1"/>
</dbReference>
<keyword evidence="8" id="KW-1133">Transmembrane helix</keyword>
<keyword evidence="5" id="KW-0560">Oxidoreductase</keyword>